<feature type="compositionally biased region" description="Low complexity" evidence="1">
    <location>
        <begin position="43"/>
        <end position="69"/>
    </location>
</feature>
<proteinExistence type="predicted"/>
<dbReference type="AlphaFoldDB" id="A0A7T8HLA0"/>
<keyword evidence="3" id="KW-1185">Reference proteome</keyword>
<sequence>TAEELPSWTSSPLENNLPKLTLLPTEAKIRHTASNSLPRLGTSSIQKSSSNSVSPSSSSSYSAPGPARSARYRPLAPSPFPHGKYLPPSSHPPHLPPWDASLVRRLEES</sequence>
<reference evidence="3" key="1">
    <citation type="submission" date="2021-01" db="EMBL/GenBank/DDBJ databases">
        <title>Caligus Genome Assembly.</title>
        <authorList>
            <person name="Gallardo-Escarate C."/>
        </authorList>
    </citation>
    <scope>NUCLEOTIDE SEQUENCE [LARGE SCALE GENOMIC DNA]</scope>
</reference>
<feature type="non-terminal residue" evidence="2">
    <location>
        <position position="1"/>
    </location>
</feature>
<evidence type="ECO:0000256" key="1">
    <source>
        <dbReference type="SAM" id="MobiDB-lite"/>
    </source>
</evidence>
<dbReference type="EMBL" id="CP045897">
    <property type="protein sequence ID" value="QQP51965.1"/>
    <property type="molecule type" value="Genomic_DNA"/>
</dbReference>
<organism evidence="2 3">
    <name type="scientific">Caligus rogercresseyi</name>
    <name type="common">Sea louse</name>
    <dbReference type="NCBI Taxonomy" id="217165"/>
    <lineage>
        <taxon>Eukaryota</taxon>
        <taxon>Metazoa</taxon>
        <taxon>Ecdysozoa</taxon>
        <taxon>Arthropoda</taxon>
        <taxon>Crustacea</taxon>
        <taxon>Multicrustacea</taxon>
        <taxon>Hexanauplia</taxon>
        <taxon>Copepoda</taxon>
        <taxon>Siphonostomatoida</taxon>
        <taxon>Caligidae</taxon>
        <taxon>Caligus</taxon>
    </lineage>
</organism>
<evidence type="ECO:0000313" key="3">
    <source>
        <dbReference type="Proteomes" id="UP000595437"/>
    </source>
</evidence>
<feature type="region of interest" description="Disordered" evidence="1">
    <location>
        <begin position="33"/>
        <end position="109"/>
    </location>
</feature>
<protein>
    <submittedName>
        <fullName evidence="2">Uncharacterized protein</fullName>
    </submittedName>
</protein>
<gene>
    <name evidence="2" type="ORF">FKW44_013465</name>
</gene>
<dbReference type="Proteomes" id="UP000595437">
    <property type="component" value="Chromosome 8"/>
</dbReference>
<evidence type="ECO:0000313" key="2">
    <source>
        <dbReference type="EMBL" id="QQP51965.1"/>
    </source>
</evidence>
<name>A0A7T8HLA0_CALRO</name>
<accession>A0A7T8HLA0</accession>